<reference evidence="1 2" key="1">
    <citation type="submission" date="2018-07" db="EMBL/GenBank/DDBJ databases">
        <title>Genomic Encyclopedia of Type Strains, Phase IV (KMG-IV): sequencing the most valuable type-strain genomes for metagenomic binning, comparative biology and taxonomic classification.</title>
        <authorList>
            <person name="Goeker M."/>
        </authorList>
    </citation>
    <scope>NUCLEOTIDE SEQUENCE [LARGE SCALE GENOMIC DNA]</scope>
    <source>
        <strain evidence="1 2">DSM 21410</strain>
    </source>
</reference>
<dbReference type="AlphaFoldDB" id="A0A369A6G5"/>
<sequence length="46" mass="5733">MNYYLQGNFKIYLSLIFHQLQFNLLYFKEISKKKNSTPNFFNYIFL</sequence>
<protein>
    <submittedName>
        <fullName evidence="1">Uncharacterized protein</fullName>
    </submittedName>
</protein>
<dbReference type="Proteomes" id="UP000253517">
    <property type="component" value="Unassembled WGS sequence"/>
</dbReference>
<dbReference type="EMBL" id="QPJS01000002">
    <property type="protein sequence ID" value="RCX03926.1"/>
    <property type="molecule type" value="Genomic_DNA"/>
</dbReference>
<gene>
    <name evidence="1" type="ORF">DES35_102383</name>
</gene>
<accession>A0A369A6G5</accession>
<evidence type="ECO:0000313" key="2">
    <source>
        <dbReference type="Proteomes" id="UP000253517"/>
    </source>
</evidence>
<organism evidence="1 2">
    <name type="scientific">Schleiferia thermophila</name>
    <dbReference type="NCBI Taxonomy" id="884107"/>
    <lineage>
        <taxon>Bacteria</taxon>
        <taxon>Pseudomonadati</taxon>
        <taxon>Bacteroidota</taxon>
        <taxon>Flavobacteriia</taxon>
        <taxon>Flavobacteriales</taxon>
        <taxon>Schleiferiaceae</taxon>
        <taxon>Schleiferia</taxon>
    </lineage>
</organism>
<comment type="caution">
    <text evidence="1">The sequence shown here is derived from an EMBL/GenBank/DDBJ whole genome shotgun (WGS) entry which is preliminary data.</text>
</comment>
<evidence type="ECO:0000313" key="1">
    <source>
        <dbReference type="EMBL" id="RCX03926.1"/>
    </source>
</evidence>
<proteinExistence type="predicted"/>
<name>A0A369A6G5_9FLAO</name>
<keyword evidence="2" id="KW-1185">Reference proteome</keyword>